<gene>
    <name evidence="7" type="ORF">SAMN05877753_11082</name>
</gene>
<keyword evidence="2" id="KW-0255">Endonuclease</keyword>
<feature type="compositionally biased region" description="Basic and acidic residues" evidence="4">
    <location>
        <begin position="98"/>
        <end position="114"/>
    </location>
</feature>
<dbReference type="SUPFAM" id="SSF50199">
    <property type="entry name" value="Staphylococcal nuclease"/>
    <property type="match status" value="1"/>
</dbReference>
<evidence type="ECO:0000256" key="4">
    <source>
        <dbReference type="SAM" id="MobiDB-lite"/>
    </source>
</evidence>
<dbReference type="PROSITE" id="PS50830">
    <property type="entry name" value="TNASE_3"/>
    <property type="match status" value="1"/>
</dbReference>
<evidence type="ECO:0000256" key="1">
    <source>
        <dbReference type="ARBA" id="ARBA00022722"/>
    </source>
</evidence>
<dbReference type="InterPro" id="IPR016071">
    <property type="entry name" value="Staphylococal_nuclease_OB-fold"/>
</dbReference>
<evidence type="ECO:0000256" key="3">
    <source>
        <dbReference type="ARBA" id="ARBA00022801"/>
    </source>
</evidence>
<evidence type="ECO:0000259" key="6">
    <source>
        <dbReference type="PROSITE" id="PS50830"/>
    </source>
</evidence>
<dbReference type="RefSeq" id="WP_179714355.1">
    <property type="nucleotide sequence ID" value="NZ_JBEPMQ010000011.1"/>
</dbReference>
<dbReference type="AlphaFoldDB" id="A0A285D544"/>
<keyword evidence="5" id="KW-1133">Transmembrane helix</keyword>
<keyword evidence="8" id="KW-1185">Reference proteome</keyword>
<keyword evidence="1" id="KW-0540">Nuclease</keyword>
<dbReference type="InterPro" id="IPR002071">
    <property type="entry name" value="Thermonucl_AS"/>
</dbReference>
<evidence type="ECO:0000313" key="8">
    <source>
        <dbReference type="Proteomes" id="UP000219546"/>
    </source>
</evidence>
<accession>A0A285D544</accession>
<dbReference type="PANTHER" id="PTHR12302:SF3">
    <property type="entry name" value="SERINE_THREONINE-PROTEIN KINASE 31"/>
    <property type="match status" value="1"/>
</dbReference>
<dbReference type="InterPro" id="IPR035437">
    <property type="entry name" value="SNase_OB-fold_sf"/>
</dbReference>
<dbReference type="Pfam" id="PF00565">
    <property type="entry name" value="SNase"/>
    <property type="match status" value="1"/>
</dbReference>
<dbReference type="Gene3D" id="2.40.50.90">
    <property type="match status" value="1"/>
</dbReference>
<name>A0A285D544_9BACI</name>
<dbReference type="PANTHER" id="PTHR12302">
    <property type="entry name" value="EBNA2 BINDING PROTEIN P100"/>
    <property type="match status" value="1"/>
</dbReference>
<feature type="region of interest" description="Disordered" evidence="4">
    <location>
        <begin position="308"/>
        <end position="373"/>
    </location>
</feature>
<dbReference type="GO" id="GO:0004519">
    <property type="term" value="F:endonuclease activity"/>
    <property type="evidence" value="ECO:0007669"/>
    <property type="project" value="UniProtKB-KW"/>
</dbReference>
<organism evidence="7 8">
    <name type="scientific">Bacillus oleivorans</name>
    <dbReference type="NCBI Taxonomy" id="1448271"/>
    <lineage>
        <taxon>Bacteria</taxon>
        <taxon>Bacillati</taxon>
        <taxon>Bacillota</taxon>
        <taxon>Bacilli</taxon>
        <taxon>Bacillales</taxon>
        <taxon>Bacillaceae</taxon>
        <taxon>Bacillus</taxon>
    </lineage>
</organism>
<keyword evidence="3" id="KW-0378">Hydrolase</keyword>
<reference evidence="7 8" key="1">
    <citation type="submission" date="2017-08" db="EMBL/GenBank/DDBJ databases">
        <authorList>
            <person name="de Groot N.N."/>
        </authorList>
    </citation>
    <scope>NUCLEOTIDE SEQUENCE [LARGE SCALE GENOMIC DNA]</scope>
    <source>
        <strain evidence="7 8">JC228</strain>
    </source>
</reference>
<evidence type="ECO:0000256" key="2">
    <source>
        <dbReference type="ARBA" id="ARBA00022759"/>
    </source>
</evidence>
<dbReference type="EMBL" id="OAOP01000010">
    <property type="protein sequence ID" value="SNX74805.1"/>
    <property type="molecule type" value="Genomic_DNA"/>
</dbReference>
<keyword evidence="5" id="KW-0472">Membrane</keyword>
<evidence type="ECO:0000313" key="7">
    <source>
        <dbReference type="EMBL" id="SNX74805.1"/>
    </source>
</evidence>
<proteinExistence type="predicted"/>
<dbReference type="GO" id="GO:0003676">
    <property type="term" value="F:nucleic acid binding"/>
    <property type="evidence" value="ECO:0007669"/>
    <property type="project" value="InterPro"/>
</dbReference>
<dbReference type="Proteomes" id="UP000219546">
    <property type="component" value="Unassembled WGS sequence"/>
</dbReference>
<feature type="region of interest" description="Disordered" evidence="4">
    <location>
        <begin position="98"/>
        <end position="153"/>
    </location>
</feature>
<feature type="transmembrane region" description="Helical" evidence="5">
    <location>
        <begin position="59"/>
        <end position="76"/>
    </location>
</feature>
<keyword evidence="5" id="KW-0812">Transmembrane</keyword>
<evidence type="ECO:0000256" key="5">
    <source>
        <dbReference type="SAM" id="Phobius"/>
    </source>
</evidence>
<sequence length="373" mass="41291">MNIIKPMIKWIIAIFAGLYLLSTIVVTPLAWIAILVILFGIYQIRQKKNGRVTFSKPGWIVASGFILSFVLALSFAQPESAEVKSDEETVKNEIINEDEAKGKNDTVKQDKQNEKNPSVDQSTEDKEVPEQATGKKLVELPSSEDSVESKETDKSLVTVTVTRVVDGDTLEVKFDDGTVEDVRLLLVDTPETVHPSEPVQPYGPEASQFVKDTLEGKNVGLKLGTEERDHYGRMLAYVFVGNETIQEMLLRKGLARTAYLYNDLTMLDEFHKEQEIARSQGIGVWSIPGYAHVDHDHGYHYEEQVVSTKEPVEEKPASGSGSLKYDPNGPDRDCGDFDTQAEAQAFMEASGSGDPHRLDGNDNDGLACENLPA</sequence>
<dbReference type="PROSITE" id="PS01123">
    <property type="entry name" value="TNASE_1"/>
    <property type="match status" value="1"/>
</dbReference>
<dbReference type="SMART" id="SM00318">
    <property type="entry name" value="SNc"/>
    <property type="match status" value="1"/>
</dbReference>
<dbReference type="GO" id="GO:0016787">
    <property type="term" value="F:hydrolase activity"/>
    <property type="evidence" value="ECO:0007669"/>
    <property type="project" value="UniProtKB-KW"/>
</dbReference>
<protein>
    <submittedName>
        <fullName evidence="7">Micrococcal nuclease</fullName>
    </submittedName>
</protein>
<feature type="domain" description="TNase-like" evidence="6">
    <location>
        <begin position="155"/>
        <end position="287"/>
    </location>
</feature>
<feature type="transmembrane region" description="Helical" evidence="5">
    <location>
        <begin position="12"/>
        <end position="39"/>
    </location>
</feature>